<evidence type="ECO:0000313" key="1">
    <source>
        <dbReference type="EMBL" id="KAK7479076.1"/>
    </source>
</evidence>
<evidence type="ECO:0000313" key="2">
    <source>
        <dbReference type="Proteomes" id="UP001519460"/>
    </source>
</evidence>
<dbReference type="Proteomes" id="UP001519460">
    <property type="component" value="Unassembled WGS sequence"/>
</dbReference>
<gene>
    <name evidence="1" type="ORF">BaRGS_00029668</name>
</gene>
<protein>
    <submittedName>
        <fullName evidence="1">Uncharacterized protein</fullName>
    </submittedName>
</protein>
<reference evidence="1 2" key="1">
    <citation type="journal article" date="2023" name="Sci. Data">
        <title>Genome assembly of the Korean intertidal mud-creeper Batillaria attramentaria.</title>
        <authorList>
            <person name="Patra A.K."/>
            <person name="Ho P.T."/>
            <person name="Jun S."/>
            <person name="Lee S.J."/>
            <person name="Kim Y."/>
            <person name="Won Y.J."/>
        </authorList>
    </citation>
    <scope>NUCLEOTIDE SEQUENCE [LARGE SCALE GENOMIC DNA]</scope>
    <source>
        <strain evidence="1">Wonlab-2016</strain>
    </source>
</reference>
<name>A0ABD0JVI8_9CAEN</name>
<proteinExistence type="predicted"/>
<keyword evidence="2" id="KW-1185">Reference proteome</keyword>
<organism evidence="1 2">
    <name type="scientific">Batillaria attramentaria</name>
    <dbReference type="NCBI Taxonomy" id="370345"/>
    <lineage>
        <taxon>Eukaryota</taxon>
        <taxon>Metazoa</taxon>
        <taxon>Spiralia</taxon>
        <taxon>Lophotrochozoa</taxon>
        <taxon>Mollusca</taxon>
        <taxon>Gastropoda</taxon>
        <taxon>Caenogastropoda</taxon>
        <taxon>Sorbeoconcha</taxon>
        <taxon>Cerithioidea</taxon>
        <taxon>Batillariidae</taxon>
        <taxon>Batillaria</taxon>
    </lineage>
</organism>
<accession>A0ABD0JVI8</accession>
<sequence length="88" mass="10084">MSETGRLACGHTGKSMDMPYTQYRTIQAYTTPNPVLVHVTESVSNTTALRKYDFELENTTYTNGKVSYGYEQTLNITTVNLRSRWHSR</sequence>
<dbReference type="EMBL" id="JACVVK020000311">
    <property type="protein sequence ID" value="KAK7479076.1"/>
    <property type="molecule type" value="Genomic_DNA"/>
</dbReference>
<dbReference type="AlphaFoldDB" id="A0ABD0JVI8"/>
<comment type="caution">
    <text evidence="1">The sequence shown here is derived from an EMBL/GenBank/DDBJ whole genome shotgun (WGS) entry which is preliminary data.</text>
</comment>